<dbReference type="AlphaFoldDB" id="A0AA40BVE5"/>
<organism evidence="1 2">
    <name type="scientific">Bombardia bombarda</name>
    <dbReference type="NCBI Taxonomy" id="252184"/>
    <lineage>
        <taxon>Eukaryota</taxon>
        <taxon>Fungi</taxon>
        <taxon>Dikarya</taxon>
        <taxon>Ascomycota</taxon>
        <taxon>Pezizomycotina</taxon>
        <taxon>Sordariomycetes</taxon>
        <taxon>Sordariomycetidae</taxon>
        <taxon>Sordariales</taxon>
        <taxon>Lasiosphaeriaceae</taxon>
        <taxon>Bombardia</taxon>
    </lineage>
</organism>
<accession>A0AA40BVE5</accession>
<evidence type="ECO:0000313" key="2">
    <source>
        <dbReference type="Proteomes" id="UP001174934"/>
    </source>
</evidence>
<keyword evidence="2" id="KW-1185">Reference proteome</keyword>
<evidence type="ECO:0000313" key="1">
    <source>
        <dbReference type="EMBL" id="KAK0615068.1"/>
    </source>
</evidence>
<proteinExistence type="predicted"/>
<comment type="caution">
    <text evidence="1">The sequence shown here is derived from an EMBL/GenBank/DDBJ whole genome shotgun (WGS) entry which is preliminary data.</text>
</comment>
<dbReference type="Proteomes" id="UP001174934">
    <property type="component" value="Unassembled WGS sequence"/>
</dbReference>
<dbReference type="EMBL" id="JAULSR010000007">
    <property type="protein sequence ID" value="KAK0615068.1"/>
    <property type="molecule type" value="Genomic_DNA"/>
</dbReference>
<sequence length="199" mass="21633">MRYTFGPHIRYNNIANRRPLAANGSRASFMSDKCIAALKERTETAYVVRGKVLKYGSLMSCQEVSVPEECGTKIAGTGVDLPSYAGVPMPYLNGNVTNQDGYSSDNETTAQNVRDMWDGLVLNYYVIVTMFAPTGNGSENWDGSPGMASVNCVGPTGVGTGRQREMVATQVVVAVRRQRRAMGTKIMVQLSLMMWAVVG</sequence>
<protein>
    <submittedName>
        <fullName evidence="1">Uncharacterized protein</fullName>
    </submittedName>
</protein>
<gene>
    <name evidence="1" type="ORF">B0T17DRAFT_510880</name>
</gene>
<name>A0AA40BVE5_9PEZI</name>
<reference evidence="1" key="1">
    <citation type="submission" date="2023-06" db="EMBL/GenBank/DDBJ databases">
        <title>Genome-scale phylogeny and comparative genomics of the fungal order Sordariales.</title>
        <authorList>
            <consortium name="Lawrence Berkeley National Laboratory"/>
            <person name="Hensen N."/>
            <person name="Bonometti L."/>
            <person name="Westerberg I."/>
            <person name="Brannstrom I.O."/>
            <person name="Guillou S."/>
            <person name="Cros-Aarteil S."/>
            <person name="Calhoun S."/>
            <person name="Haridas S."/>
            <person name="Kuo A."/>
            <person name="Mondo S."/>
            <person name="Pangilinan J."/>
            <person name="Riley R."/>
            <person name="LaButti K."/>
            <person name="Andreopoulos B."/>
            <person name="Lipzen A."/>
            <person name="Chen C."/>
            <person name="Yanf M."/>
            <person name="Daum C."/>
            <person name="Ng V."/>
            <person name="Clum A."/>
            <person name="Steindorff A."/>
            <person name="Ohm R."/>
            <person name="Martin F."/>
            <person name="Silar P."/>
            <person name="Natvig D."/>
            <person name="Lalanne C."/>
            <person name="Gautier V."/>
            <person name="Ament-velasquez S.L."/>
            <person name="Kruys A."/>
            <person name="Hutchinson M.I."/>
            <person name="Powell A.J."/>
            <person name="Barry K."/>
            <person name="Miller A.N."/>
            <person name="Grigoriev I.V."/>
            <person name="Debuchy R."/>
            <person name="Gladieux P."/>
            <person name="Thoren M.H."/>
            <person name="Johannesson H."/>
        </authorList>
    </citation>
    <scope>NUCLEOTIDE SEQUENCE</scope>
    <source>
        <strain evidence="1">SMH3391-2</strain>
    </source>
</reference>